<name>A0A368KQ30_9BACT</name>
<comment type="caution">
    <text evidence="1">The sequence shown here is derived from an EMBL/GenBank/DDBJ whole genome shotgun (WGS) entry which is preliminary data.</text>
</comment>
<proteinExistence type="predicted"/>
<organism evidence="1 2">
    <name type="scientific">Bremerella cremea</name>
    <dbReference type="NCBI Taxonomy" id="1031537"/>
    <lineage>
        <taxon>Bacteria</taxon>
        <taxon>Pseudomonadati</taxon>
        <taxon>Planctomycetota</taxon>
        <taxon>Planctomycetia</taxon>
        <taxon>Pirellulales</taxon>
        <taxon>Pirellulaceae</taxon>
        <taxon>Bremerella</taxon>
    </lineage>
</organism>
<sequence length="143" mass="15972">MLRFNVAVHARPRSLHLGPIVAVQGLRLQTLSVSPMVLGEPMGASFEAAQSYLNKLPRMYFEPDGSFVWVGETGDVAPWQVDGVAYDRNGRLHSVEMRGQCPERNFDTLLSGFGWPGTDLIFQLADEALFVDEGEFRRFVTIV</sequence>
<gene>
    <name evidence="1" type="ORF">DTL42_14760</name>
</gene>
<dbReference type="EMBL" id="QPEX01000028">
    <property type="protein sequence ID" value="RCS47773.1"/>
    <property type="molecule type" value="Genomic_DNA"/>
</dbReference>
<accession>A0A368KQ30</accession>
<reference evidence="1 2" key="1">
    <citation type="submission" date="2018-07" db="EMBL/GenBank/DDBJ databases">
        <title>Comparative genomes isolates from brazilian mangrove.</title>
        <authorList>
            <person name="De Araujo J.E."/>
            <person name="Taketani R.G."/>
            <person name="Silva M.C.P."/>
            <person name="Lourenco M.V."/>
            <person name="Oliveira V.M."/>
            <person name="Andreote F.D."/>
        </authorList>
    </citation>
    <scope>NUCLEOTIDE SEQUENCE [LARGE SCALE GENOMIC DNA]</scope>
    <source>
        <strain evidence="1 2">HEX PRIS-MGV</strain>
    </source>
</reference>
<protein>
    <submittedName>
        <fullName evidence="1">Uncharacterized protein</fullName>
    </submittedName>
</protein>
<evidence type="ECO:0000313" key="2">
    <source>
        <dbReference type="Proteomes" id="UP000253562"/>
    </source>
</evidence>
<dbReference type="AlphaFoldDB" id="A0A368KQ30"/>
<dbReference type="Proteomes" id="UP000253562">
    <property type="component" value="Unassembled WGS sequence"/>
</dbReference>
<evidence type="ECO:0000313" key="1">
    <source>
        <dbReference type="EMBL" id="RCS47773.1"/>
    </source>
</evidence>